<dbReference type="AlphaFoldDB" id="A5C1L8"/>
<sequence length="173" mass="19735">MAHTSHLALSIQGENGDLDIKNLKQNIQKCRSQILGSTKDHFASENEVCEISQTHKKGCEITFQQKADFAALRSWLSACGVRLPTCHKYRENFKRNSTALCKMAAKSFRSKRVISQPCKILPSAWSDRLPMAVTPSFQLRIVYCLKHWIVEFLSFEMTYSLHKLDSKKCPKIG</sequence>
<protein>
    <submittedName>
        <fullName evidence="1">Uncharacterized protein</fullName>
    </submittedName>
</protein>
<proteinExistence type="predicted"/>
<accession>A5C1L8</accession>
<gene>
    <name evidence="1" type="ORF">VITISV_008524</name>
</gene>
<organism evidence="1">
    <name type="scientific">Vitis vinifera</name>
    <name type="common">Grape</name>
    <dbReference type="NCBI Taxonomy" id="29760"/>
    <lineage>
        <taxon>Eukaryota</taxon>
        <taxon>Viridiplantae</taxon>
        <taxon>Streptophyta</taxon>
        <taxon>Embryophyta</taxon>
        <taxon>Tracheophyta</taxon>
        <taxon>Spermatophyta</taxon>
        <taxon>Magnoliopsida</taxon>
        <taxon>eudicotyledons</taxon>
        <taxon>Gunneridae</taxon>
        <taxon>Pentapetalae</taxon>
        <taxon>rosids</taxon>
        <taxon>Vitales</taxon>
        <taxon>Vitaceae</taxon>
        <taxon>Viteae</taxon>
        <taxon>Vitis</taxon>
    </lineage>
</organism>
<evidence type="ECO:0000313" key="1">
    <source>
        <dbReference type="EMBL" id="CAN64114.1"/>
    </source>
</evidence>
<dbReference type="EMBL" id="AM478891">
    <property type="protein sequence ID" value="CAN64114.1"/>
    <property type="molecule type" value="Genomic_DNA"/>
</dbReference>
<name>A5C1L8_VITVI</name>
<reference evidence="1" key="1">
    <citation type="journal article" date="2007" name="PLoS ONE">
        <title>The first genome sequence of an elite grapevine cultivar (Pinot noir Vitis vinifera L.): coping with a highly heterozygous genome.</title>
        <authorList>
            <person name="Velasco R."/>
            <person name="Zharkikh A."/>
            <person name="Troggio M."/>
            <person name="Cartwright D.A."/>
            <person name="Cestaro A."/>
            <person name="Pruss D."/>
            <person name="Pindo M."/>
            <person name="FitzGerald L.M."/>
            <person name="Vezzulli S."/>
            <person name="Reid J."/>
            <person name="Malacarne G."/>
            <person name="Iliev D."/>
            <person name="Coppola G."/>
            <person name="Wardell B."/>
            <person name="Micheletti D."/>
            <person name="Macalma T."/>
            <person name="Facci M."/>
            <person name="Mitchell J.T."/>
            <person name="Perazzolli M."/>
            <person name="Eldredge G."/>
            <person name="Gatto P."/>
            <person name="Oyzerski R."/>
            <person name="Moretto M."/>
            <person name="Gutin N."/>
            <person name="Stefanini M."/>
            <person name="Chen Y."/>
            <person name="Segala C."/>
            <person name="Davenport C."/>
            <person name="Dematte L."/>
            <person name="Mraz A."/>
            <person name="Battilana J."/>
            <person name="Stormo K."/>
            <person name="Costa F."/>
            <person name="Tao Q."/>
            <person name="Si-Ammour A."/>
            <person name="Harkins T."/>
            <person name="Lackey A."/>
            <person name="Perbost C."/>
            <person name="Taillon B."/>
            <person name="Stella A."/>
            <person name="Solovyev V."/>
            <person name="Fawcett J.A."/>
            <person name="Sterck L."/>
            <person name="Vandepoele K."/>
            <person name="Grando S.M."/>
            <person name="Toppo S."/>
            <person name="Moser C."/>
            <person name="Lanchbury J."/>
            <person name="Bogden R."/>
            <person name="Skolnick M."/>
            <person name="Sgaramella V."/>
            <person name="Bhatnagar S.K."/>
            <person name="Fontana P."/>
            <person name="Gutin A."/>
            <person name="Van de Peer Y."/>
            <person name="Salamini F."/>
            <person name="Viola R."/>
        </authorList>
    </citation>
    <scope>NUCLEOTIDE SEQUENCE</scope>
</reference>